<evidence type="ECO:0000313" key="3">
    <source>
        <dbReference type="Proteomes" id="UP000503096"/>
    </source>
</evidence>
<organism evidence="2 3">
    <name type="scientific">Usitatibacter palustris</name>
    <dbReference type="NCBI Taxonomy" id="2732487"/>
    <lineage>
        <taxon>Bacteria</taxon>
        <taxon>Pseudomonadati</taxon>
        <taxon>Pseudomonadota</taxon>
        <taxon>Betaproteobacteria</taxon>
        <taxon>Nitrosomonadales</taxon>
        <taxon>Usitatibacteraceae</taxon>
        <taxon>Usitatibacter</taxon>
    </lineage>
</organism>
<dbReference type="Gene3D" id="2.80.10.50">
    <property type="match status" value="7"/>
</dbReference>
<dbReference type="NCBIfam" id="TIGR02608">
    <property type="entry name" value="delta_60_rpt"/>
    <property type="match status" value="13"/>
</dbReference>
<reference evidence="2 3" key="1">
    <citation type="submission" date="2020-04" db="EMBL/GenBank/DDBJ databases">
        <title>Usitatibacter rugosus gen. nov., sp. nov. and Usitatibacter palustris sp. nov., novel members of Usitatibacteraceae fam. nov. within the order Nitrosomonadales isolated from soil.</title>
        <authorList>
            <person name="Huber K.J."/>
            <person name="Neumann-Schaal M."/>
            <person name="Geppert A."/>
            <person name="Luckner M."/>
            <person name="Wanner G."/>
            <person name="Overmann J."/>
        </authorList>
    </citation>
    <scope>NUCLEOTIDE SEQUENCE [LARGE SCALE GENOMIC DNA]</scope>
    <source>
        <strain evidence="2 3">Swamp67</strain>
    </source>
</reference>
<dbReference type="RefSeq" id="WP_171159873.1">
    <property type="nucleotide sequence ID" value="NZ_CP053073.1"/>
</dbReference>
<keyword evidence="1" id="KW-0732">Signal</keyword>
<proteinExistence type="predicted"/>
<dbReference type="PANTHER" id="PTHR42754">
    <property type="entry name" value="ENDOGLUCANASE"/>
    <property type="match status" value="1"/>
</dbReference>
<dbReference type="SUPFAM" id="SSF101898">
    <property type="entry name" value="NHL repeat"/>
    <property type="match status" value="2"/>
</dbReference>
<feature type="chain" id="PRO_5026993669" evidence="1">
    <location>
        <begin position="24"/>
        <end position="1257"/>
    </location>
</feature>
<evidence type="ECO:0000256" key="1">
    <source>
        <dbReference type="SAM" id="SignalP"/>
    </source>
</evidence>
<dbReference type="AlphaFoldDB" id="A0A6M4H3U8"/>
<feature type="signal peptide" evidence="1">
    <location>
        <begin position="1"/>
        <end position="23"/>
    </location>
</feature>
<sequence length="1257" mass="125134">MNVGTLRRICGGLLLSAAQLVHAIPGYLDTSFGAFGFAQVLAGPSYDEIHAVRIQPDGKIVVAGQSAQGRGRASFALARYNVDGSLDATFGTNGVVAASVSGADSRAYAMVLQADGKIVVAGAANNSSPQWLVTRFNANGSPDTGFGNGGKTLVATVAGAGSVQGLALQSDGRIVMTGTTNSEFAVARLTTSGLLDATFGSGGVTVTALPGDNWAYALAVQADDRIVVAGTVGLSGNFDFLLMRYTASGVLDASFGGTGYVVTSLQASWDWARALLIQPDGKIVAGGYSSSGSDEDFGLVRYQADGTLDATFGNAGRVTSGFTAGHHDRILGLALAGDGKIVATGFTRNGSAATADFATARYNIDGSLDTSFGTGGKVVTPFAGGCNIANALAIQSNGAIVVTGTAPMVDGNSAFALVRYSQTGTLDASFGSGGIVLTPDVMHAVPKLSGVAALPDGRIVVAGSAGASGSDVVLIGLTASGAMDSTFGQAGRVVTGGVGNQVANAMTVRPDGRIVVVGGAAGSSNFLVGQFNPGGSPDGSFGTGGLVTHATGNASNLRAVALQPDGKIVGGGSVEYLGRQAFALVRYLASGPLDVSFGNGGLAIVPFGSLDEGIYAIAIQPDGKIVAGGAEHGASNEFALARYNTNGSPDASFGAGGKVAGIMNGVIRSIVVQPDGKIVVAGDSKQPLGARRDFGIARFNSNGTLDASFGSSGRVWTEFGADAQPVSVLINDGKLIVGGYNATATNYSLARYLANGTLDVAFGISGKISHFVGTVPDFAAAMTLQDDGHILLVGNSPSAGVVARFLNPDSIPSPFAFAPLAGQARSTLVQSAAITLRGFNEWTPISIVGGEYSIGCTGTFTASTATISYGQTVCVRHTSSASYATVTTTTLTIGGVSAVFTSTTAATPHLLTVAKAGSGGGIVTGDLGGGPTIINCGSDCTESVLTGSIVTLTATPASGSSVAGWSHCSGTAPVCEVPVSAATTVTVTFASNLPRLANISTRGQVLTGNDVMIAGFIIGGPEAKTVVVTVAGPSLVAAGIPNALANPTLTLVRSSDGVVVATNDNWLAQPNHADVAAIQNAGFAPANALEPAIIATLAPGAYTAIVQGSGGTGVGLVGVFEVDHAEAPLINISTRGQVLTGNDVMIAGFIIQGSGTKSVVVTVAGPSLTAAGVPGALQNPTLTIVRASDGAVIASNDDWQAQTNPAHVAAIQNAGFAPAHVNEPAVFLTLPPGAYTAIVQGAGGRTGVGLVAVYAVP</sequence>
<dbReference type="PANTHER" id="PTHR42754:SF1">
    <property type="entry name" value="LIPOPROTEIN"/>
    <property type="match status" value="1"/>
</dbReference>
<protein>
    <submittedName>
        <fullName evidence="2">Uncharacterized protein</fullName>
    </submittedName>
</protein>
<dbReference type="KEGG" id="upl:DSM104440_00166"/>
<dbReference type="EMBL" id="CP053073">
    <property type="protein sequence ID" value="QJR13383.1"/>
    <property type="molecule type" value="Genomic_DNA"/>
</dbReference>
<dbReference type="InterPro" id="IPR013431">
    <property type="entry name" value="Delta_60_rpt"/>
</dbReference>
<dbReference type="SUPFAM" id="SSF75011">
    <property type="entry name" value="3-carboxy-cis,cis-mucoante lactonizing enzyme"/>
    <property type="match status" value="1"/>
</dbReference>
<keyword evidence="3" id="KW-1185">Reference proteome</keyword>
<accession>A0A6M4H3U8</accession>
<dbReference type="InParanoid" id="A0A6M4H3U8"/>
<name>A0A6M4H3U8_9PROT</name>
<gene>
    <name evidence="2" type="ORF">DSM104440_00166</name>
</gene>
<dbReference type="Proteomes" id="UP000503096">
    <property type="component" value="Chromosome"/>
</dbReference>
<dbReference type="Pfam" id="PF17164">
    <property type="entry name" value="DUF5122"/>
    <property type="match status" value="13"/>
</dbReference>
<evidence type="ECO:0000313" key="2">
    <source>
        <dbReference type="EMBL" id="QJR13383.1"/>
    </source>
</evidence>